<accession>A0A1S6HQZ2</accession>
<sequence>MKKMTLALLMITVPLASIISPFSFAEPVDKIELSTQQASQYSVSVSSAKREIALELSRQYARLLPTLQSNINQYNLAMDANLAFKSSGSDTKKLRQSELAIREAKGLYTHTKSKINTDLKGSMEPNLVQFRLADASMLSDWQQGESPLFAFEPDGDDKLWANIEAYDVEGNIHLLDVYQLPQRPVIVIGLDKQQAMREGLAVMRDTFALSTDSANLSKRSISQARPQISSFTTADQPISTTVIKQISVQDDEEPWVSGKAEIYGIVTGVNPSRDEPALDIIEMPYLDYSGTEYYPNQIVIHWERYRWAAADLVLMEHDDGTNYKDLATALVSIAERVLQQYPDPEVQGYAIIATITNEILNALPDAWFTNDDDFVDVYYTLQEGETYTNHHGAGGNARAFFAPLVIQPR</sequence>
<proteinExistence type="predicted"/>
<dbReference type="EMBL" id="CP014782">
    <property type="protein sequence ID" value="AQS37904.1"/>
    <property type="molecule type" value="Genomic_DNA"/>
</dbReference>
<gene>
    <name evidence="2" type="ORF">Sps_02752</name>
</gene>
<dbReference type="AlphaFoldDB" id="A0A1S6HQZ2"/>
<dbReference type="Pfam" id="PF11301">
    <property type="entry name" value="DUF3103"/>
    <property type="match status" value="1"/>
</dbReference>
<keyword evidence="1" id="KW-0732">Signal</keyword>
<evidence type="ECO:0000313" key="3">
    <source>
        <dbReference type="Proteomes" id="UP000189545"/>
    </source>
</evidence>
<dbReference type="OrthoDB" id="6190837at2"/>
<protein>
    <recommendedName>
        <fullName evidence="4">DUF3103 family protein</fullName>
    </recommendedName>
</protein>
<name>A0A1S6HQZ2_9GAMM</name>
<organism evidence="2 3">
    <name type="scientific">Shewanella psychrophila</name>
    <dbReference type="NCBI Taxonomy" id="225848"/>
    <lineage>
        <taxon>Bacteria</taxon>
        <taxon>Pseudomonadati</taxon>
        <taxon>Pseudomonadota</taxon>
        <taxon>Gammaproteobacteria</taxon>
        <taxon>Alteromonadales</taxon>
        <taxon>Shewanellaceae</taxon>
        <taxon>Shewanella</taxon>
    </lineage>
</organism>
<feature type="chain" id="PRO_5011983623" description="DUF3103 family protein" evidence="1">
    <location>
        <begin position="26"/>
        <end position="409"/>
    </location>
</feature>
<keyword evidence="3" id="KW-1185">Reference proteome</keyword>
<evidence type="ECO:0008006" key="4">
    <source>
        <dbReference type="Google" id="ProtNLM"/>
    </source>
</evidence>
<dbReference type="STRING" id="225848.Sps_02752"/>
<reference evidence="2 3" key="1">
    <citation type="submission" date="2016-03" db="EMBL/GenBank/DDBJ databases">
        <title>Complete genome sequence of Shewanella psychrophila WP2, a deep sea bacterium isolated from west Pacific sediment.</title>
        <authorList>
            <person name="Xu G."/>
            <person name="Jian H."/>
        </authorList>
    </citation>
    <scope>NUCLEOTIDE SEQUENCE [LARGE SCALE GENOMIC DNA]</scope>
    <source>
        <strain evidence="2 3">WP2</strain>
    </source>
</reference>
<evidence type="ECO:0000313" key="2">
    <source>
        <dbReference type="EMBL" id="AQS37904.1"/>
    </source>
</evidence>
<dbReference type="InterPro" id="IPR021452">
    <property type="entry name" value="DUF3103"/>
</dbReference>
<feature type="signal peptide" evidence="1">
    <location>
        <begin position="1"/>
        <end position="25"/>
    </location>
</feature>
<evidence type="ECO:0000256" key="1">
    <source>
        <dbReference type="SAM" id="SignalP"/>
    </source>
</evidence>
<dbReference type="KEGG" id="spsw:Sps_02752"/>
<dbReference type="Proteomes" id="UP000189545">
    <property type="component" value="Chromosome"/>
</dbReference>